<reference evidence="8 9" key="1">
    <citation type="submission" date="2017-03" db="EMBL/GenBank/DDBJ databases">
        <authorList>
            <person name="Afonso C.L."/>
            <person name="Miller P.J."/>
            <person name="Scott M.A."/>
            <person name="Spackman E."/>
            <person name="Goraichik I."/>
            <person name="Dimitrov K.M."/>
            <person name="Suarez D.L."/>
            <person name="Swayne D.E."/>
        </authorList>
    </citation>
    <scope>NUCLEOTIDE SEQUENCE [LARGE SCALE GENOMIC DNA]</scope>
    <source>
        <strain evidence="8 9">CECT 7066</strain>
    </source>
</reference>
<evidence type="ECO:0000256" key="4">
    <source>
        <dbReference type="ARBA" id="ARBA00020071"/>
    </source>
</evidence>
<dbReference type="SUPFAM" id="SSF88713">
    <property type="entry name" value="Glycoside hydrolase/deacetylase"/>
    <property type="match status" value="1"/>
</dbReference>
<dbReference type="EMBL" id="FWFV01000017">
    <property type="protein sequence ID" value="SLN70436.1"/>
    <property type="molecule type" value="Genomic_DNA"/>
</dbReference>
<dbReference type="CDD" id="cd10918">
    <property type="entry name" value="CE4_NodB_like_5s_6s"/>
    <property type="match status" value="1"/>
</dbReference>
<dbReference type="InterPro" id="IPR011330">
    <property type="entry name" value="Glyco_hydro/deAcase_b/a-brl"/>
</dbReference>
<dbReference type="STRING" id="315423.SAMN04488020_11837"/>
<evidence type="ECO:0000256" key="3">
    <source>
        <dbReference type="ARBA" id="ARBA00010973"/>
    </source>
</evidence>
<evidence type="ECO:0000313" key="9">
    <source>
        <dbReference type="Proteomes" id="UP000193870"/>
    </source>
</evidence>
<dbReference type="Pfam" id="PF01522">
    <property type="entry name" value="Polysacc_deac_1"/>
    <property type="match status" value="2"/>
</dbReference>
<comment type="subcellular location">
    <subcellularLocation>
        <location evidence="2">Secreted</location>
    </subcellularLocation>
</comment>
<sequence>MTMSMSVEPALRHAKLRAAQCWSRLRTTGRPRGVVLAYHRIAHPGTDPWNLAVSPENFAAHMAYLASTGCASTLDGFMGELRDHDRPARRIVVTFDDGYACNFHRALPVLNETGVPATLFTVSGAIGRPGAFWWDLLDRIFLEMPELPAVLHLKAENRSGFWSLGNDAAPGPQAMKANATWKPDLTAPSTPRQRICLSVWEFISGLNGTAQPDVVADLAAWAGLHPDTRSDDLSRPMTMDEFRKMSAAPGIEIGGHTATHCDLSRIQGEAAFEEIARDRQLLTEMTGRSPKRFAYPYGRMSPGAGHLLREAGYEAACCSRYGVASSDSDRFLVPRVQVIDCPVEAFAQDLQFLLGRLNGQVPQDQDARAPHLLR</sequence>
<dbReference type="PROSITE" id="PS51677">
    <property type="entry name" value="NODB"/>
    <property type="match status" value="1"/>
</dbReference>
<evidence type="ECO:0000256" key="5">
    <source>
        <dbReference type="ARBA" id="ARBA00022729"/>
    </source>
</evidence>
<dbReference type="GO" id="GO:0005975">
    <property type="term" value="P:carbohydrate metabolic process"/>
    <property type="evidence" value="ECO:0007669"/>
    <property type="project" value="InterPro"/>
</dbReference>
<dbReference type="PANTHER" id="PTHR34216:SF3">
    <property type="entry name" value="POLY-BETA-1,6-N-ACETYL-D-GLUCOSAMINE N-DEACETYLASE"/>
    <property type="match status" value="1"/>
</dbReference>
<dbReference type="PANTHER" id="PTHR34216">
    <property type="match status" value="1"/>
</dbReference>
<proteinExistence type="inferred from homology"/>
<evidence type="ECO:0000313" key="8">
    <source>
        <dbReference type="EMBL" id="SLN70436.1"/>
    </source>
</evidence>
<evidence type="ECO:0000256" key="6">
    <source>
        <dbReference type="ARBA" id="ARBA00032976"/>
    </source>
</evidence>
<name>A0A1Y5TRL3_9RHOB</name>
<dbReference type="Proteomes" id="UP000193870">
    <property type="component" value="Unassembled WGS sequence"/>
</dbReference>
<evidence type="ECO:0000256" key="2">
    <source>
        <dbReference type="ARBA" id="ARBA00004613"/>
    </source>
</evidence>
<feature type="domain" description="NodB homology" evidence="7">
    <location>
        <begin position="89"/>
        <end position="374"/>
    </location>
</feature>
<gene>
    <name evidence="8" type="ORF">PAM7066_03580</name>
</gene>
<comment type="function">
    <text evidence="1">Is involved in generating a small heat-stable compound (Nod), an acylated oligomer of N-acetylglucosamine, that stimulates mitosis in various plant protoplasts.</text>
</comment>
<keyword evidence="9" id="KW-1185">Reference proteome</keyword>
<evidence type="ECO:0000256" key="1">
    <source>
        <dbReference type="ARBA" id="ARBA00003236"/>
    </source>
</evidence>
<protein>
    <recommendedName>
        <fullName evidence="4">Chitooligosaccharide deacetylase</fullName>
    </recommendedName>
    <alternativeName>
        <fullName evidence="6">Nodulation protein B</fullName>
    </alternativeName>
</protein>
<dbReference type="Gene3D" id="3.20.20.370">
    <property type="entry name" value="Glycoside hydrolase/deacetylase"/>
    <property type="match status" value="1"/>
</dbReference>
<dbReference type="AlphaFoldDB" id="A0A1Y5TRL3"/>
<accession>A0A1Y5TRL3</accession>
<dbReference type="GO" id="GO:0016810">
    <property type="term" value="F:hydrolase activity, acting on carbon-nitrogen (but not peptide) bonds"/>
    <property type="evidence" value="ECO:0007669"/>
    <property type="project" value="InterPro"/>
</dbReference>
<keyword evidence="5" id="KW-0732">Signal</keyword>
<dbReference type="InterPro" id="IPR002509">
    <property type="entry name" value="NODB_dom"/>
</dbReference>
<evidence type="ECO:0000259" key="7">
    <source>
        <dbReference type="PROSITE" id="PS51677"/>
    </source>
</evidence>
<dbReference type="GO" id="GO:0005576">
    <property type="term" value="C:extracellular region"/>
    <property type="evidence" value="ECO:0007669"/>
    <property type="project" value="UniProtKB-SubCell"/>
</dbReference>
<comment type="similarity">
    <text evidence="3">Belongs to the polysaccharide deacetylase family.</text>
</comment>
<dbReference type="OrthoDB" id="9782872at2"/>
<dbReference type="InterPro" id="IPR051398">
    <property type="entry name" value="Polysacch_Deacetylase"/>
</dbReference>
<organism evidence="8 9">
    <name type="scientific">Palleronia marisminoris</name>
    <dbReference type="NCBI Taxonomy" id="315423"/>
    <lineage>
        <taxon>Bacteria</taxon>
        <taxon>Pseudomonadati</taxon>
        <taxon>Pseudomonadota</taxon>
        <taxon>Alphaproteobacteria</taxon>
        <taxon>Rhodobacterales</taxon>
        <taxon>Roseobacteraceae</taxon>
        <taxon>Palleronia</taxon>
    </lineage>
</organism>